<gene>
    <name evidence="2" type="ORF">EX895_002647</name>
</gene>
<dbReference type="KEGG" id="sgra:EX895_002647"/>
<feature type="region of interest" description="Disordered" evidence="1">
    <location>
        <begin position="1"/>
        <end position="66"/>
    </location>
</feature>
<comment type="caution">
    <text evidence="2">The sequence shown here is derived from an EMBL/GenBank/DDBJ whole genome shotgun (WGS) entry which is preliminary data.</text>
</comment>
<dbReference type="Proteomes" id="UP000306050">
    <property type="component" value="Chromosome SGRAM_16"/>
</dbReference>
<feature type="compositionally biased region" description="Low complexity" evidence="1">
    <location>
        <begin position="257"/>
        <end position="268"/>
    </location>
</feature>
<keyword evidence="3" id="KW-1185">Reference proteome</keyword>
<dbReference type="EMBL" id="SRRM01000009">
    <property type="protein sequence ID" value="TKY88295.1"/>
    <property type="molecule type" value="Genomic_DNA"/>
</dbReference>
<accession>A0A4U7KUI0</accession>
<sequence>MSLSNDSDPFDTLSIAETDASSDFELVDVENDEVRSFAPSSIGSDAASTNSDAESSPPSPQLHASRFHFPDPVSVFHDEELNLESSSLYTLLATSQQEPQQPPDRALPVMSPKEASHQTAAPVLDLGVMEKMDFTLHQHNDDKQAGPSQPHRRLITMAPKATWFVALFAAVLLGFKSSTLLGFTPGASPSHAVSMAGTNWNAKFASPTQIPSVSPIASQLVESSARTGHPVALPPGPSASGLTTKQCKKFTRKPDLPRASPRRSSSTSVALQKTASTSKSLSVVNQRSTDPSKVQRPVRASDARAKEAKSQRYAAFAGQMAFNVHSDLPVFPFVSRSSFLDNATTTSWAFWLAELDAYYQHSVRPTILAAKQQAYEAARLAQRYHQEQVLPAFACFRQHAIHTAQRTADFTIQYNQEQLRPAVTFVRKQAAQTAKRTASYHEQVLFPALAHFRDRAADATKAGSDGFSEAAKRFSSTAQRTSQLTSQYNERAFSFVREQTRQTARRTADYRDNVLVSAVAEFRLQAVEAAKTTSEGFNKAAKRFSSEAAETVQQVKKVTHINLEALGMDEYIGFMMATFKSMGQSERSSEKVA</sequence>
<dbReference type="AlphaFoldDB" id="A0A4U7KUI0"/>
<organism evidence="2 3">
    <name type="scientific">Sporisorium graminicola</name>
    <dbReference type="NCBI Taxonomy" id="280036"/>
    <lineage>
        <taxon>Eukaryota</taxon>
        <taxon>Fungi</taxon>
        <taxon>Dikarya</taxon>
        <taxon>Basidiomycota</taxon>
        <taxon>Ustilaginomycotina</taxon>
        <taxon>Ustilaginomycetes</taxon>
        <taxon>Ustilaginales</taxon>
        <taxon>Ustilaginaceae</taxon>
        <taxon>Sporisorium</taxon>
    </lineage>
</organism>
<evidence type="ECO:0000256" key="1">
    <source>
        <dbReference type="SAM" id="MobiDB-lite"/>
    </source>
</evidence>
<feature type="compositionally biased region" description="Polar residues" evidence="1">
    <location>
        <begin position="38"/>
        <end position="56"/>
    </location>
</feature>
<feature type="compositionally biased region" description="Polar residues" evidence="1">
    <location>
        <begin position="269"/>
        <end position="292"/>
    </location>
</feature>
<dbReference type="RefSeq" id="XP_029740280.1">
    <property type="nucleotide sequence ID" value="XM_029883245.1"/>
</dbReference>
<feature type="region of interest" description="Disordered" evidence="1">
    <location>
        <begin position="94"/>
        <end position="115"/>
    </location>
</feature>
<reference evidence="2 3" key="1">
    <citation type="submission" date="2019-05" db="EMBL/GenBank/DDBJ databases">
        <title>Sporisorium graminicola CBS 10092 draft sequencing and annotation.</title>
        <authorList>
            <person name="Solano-Gonzalez S."/>
            <person name="Caddick M.X."/>
            <person name="Darby A."/>
        </authorList>
    </citation>
    <scope>NUCLEOTIDE SEQUENCE [LARGE SCALE GENOMIC DNA]</scope>
    <source>
        <strain evidence="2 3">CBS 10092</strain>
    </source>
</reference>
<dbReference type="GeneID" id="40725542"/>
<feature type="compositionally biased region" description="Acidic residues" evidence="1">
    <location>
        <begin position="20"/>
        <end position="31"/>
    </location>
</feature>
<feature type="region of interest" description="Disordered" evidence="1">
    <location>
        <begin position="225"/>
        <end position="306"/>
    </location>
</feature>
<evidence type="ECO:0000313" key="2">
    <source>
        <dbReference type="EMBL" id="TKY88295.1"/>
    </source>
</evidence>
<proteinExistence type="predicted"/>
<dbReference type="OrthoDB" id="2553798at2759"/>
<protein>
    <submittedName>
        <fullName evidence="2">Uncharacterized protein</fullName>
    </submittedName>
</protein>
<name>A0A4U7KUI0_9BASI</name>
<evidence type="ECO:0000313" key="3">
    <source>
        <dbReference type="Proteomes" id="UP000306050"/>
    </source>
</evidence>